<proteinExistence type="predicted"/>
<comment type="caution">
    <text evidence="2">The sequence shown here is derived from an EMBL/GenBank/DDBJ whole genome shotgun (WGS) entry which is preliminary data.</text>
</comment>
<dbReference type="RefSeq" id="WP_301241988.1">
    <property type="nucleotide sequence ID" value="NZ_JAROCC010000002.1"/>
</dbReference>
<dbReference type="SUPFAM" id="SSF109854">
    <property type="entry name" value="DinB/YfiT-like putative metalloenzymes"/>
    <property type="match status" value="1"/>
</dbReference>
<dbReference type="Proteomes" id="UP001175097">
    <property type="component" value="Unassembled WGS sequence"/>
</dbReference>
<reference evidence="2" key="1">
    <citation type="submission" date="2023-03" db="EMBL/GenBank/DDBJ databases">
        <title>MT1 and MT2 Draft Genomes of Novel Species.</title>
        <authorList>
            <person name="Venkateswaran K."/>
        </authorList>
    </citation>
    <scope>NUCLEOTIDE SEQUENCE</scope>
    <source>
        <strain evidence="2">F6_3S_P_2</strain>
    </source>
</reference>
<dbReference type="Pfam" id="PF12867">
    <property type="entry name" value="DinB_2"/>
    <property type="match status" value="1"/>
</dbReference>
<dbReference type="InterPro" id="IPR024775">
    <property type="entry name" value="DinB-like"/>
</dbReference>
<name>A0ABT8JMR8_9BACL</name>
<evidence type="ECO:0000313" key="2">
    <source>
        <dbReference type="EMBL" id="MDN4606438.1"/>
    </source>
</evidence>
<organism evidence="2 3">
    <name type="scientific">Sporosarcina highlanderae</name>
    <dbReference type="NCBI Taxonomy" id="3035916"/>
    <lineage>
        <taxon>Bacteria</taxon>
        <taxon>Bacillati</taxon>
        <taxon>Bacillota</taxon>
        <taxon>Bacilli</taxon>
        <taxon>Bacillales</taxon>
        <taxon>Caryophanaceae</taxon>
        <taxon>Sporosarcina</taxon>
    </lineage>
</organism>
<sequence length="162" mass="19007">MSKEVERNQYIETVLHQIHIAVKSTIEIMDKLDTRDLEIRPTENKFSIGQLIAHISLICKADLLISAEASEEEMRNFYSSNALHSIAEMKEALLSNFALLENRYLSYTEEELMQKMASYWGVYYTRFEWLLEISSHLYHHRGQLHAMLVHCVRKDPEVALFD</sequence>
<gene>
    <name evidence="2" type="ORF">P5G49_02975</name>
</gene>
<keyword evidence="3" id="KW-1185">Reference proteome</keyword>
<accession>A0ABT8JMR8</accession>
<dbReference type="EMBL" id="JAROCC010000002">
    <property type="protein sequence ID" value="MDN4606438.1"/>
    <property type="molecule type" value="Genomic_DNA"/>
</dbReference>
<evidence type="ECO:0000259" key="1">
    <source>
        <dbReference type="Pfam" id="PF12867"/>
    </source>
</evidence>
<dbReference type="InterPro" id="IPR034660">
    <property type="entry name" value="DinB/YfiT-like"/>
</dbReference>
<evidence type="ECO:0000313" key="3">
    <source>
        <dbReference type="Proteomes" id="UP001175097"/>
    </source>
</evidence>
<dbReference type="Gene3D" id="1.20.120.450">
    <property type="entry name" value="dinb family like domain"/>
    <property type="match status" value="1"/>
</dbReference>
<protein>
    <submittedName>
        <fullName evidence="2">DinB family protein</fullName>
    </submittedName>
</protein>
<feature type="domain" description="DinB-like" evidence="1">
    <location>
        <begin position="23"/>
        <end position="144"/>
    </location>
</feature>